<protein>
    <submittedName>
        <fullName evidence="1">Deazaflavin-dependent oxidoreductase (Nitroreductase family)</fullName>
    </submittedName>
</protein>
<dbReference type="AlphaFoldDB" id="A0A318HWB5"/>
<organism evidence="1 2">
    <name type="scientific">Mycolicibacterium moriokaense</name>
    <dbReference type="NCBI Taxonomy" id="39691"/>
    <lineage>
        <taxon>Bacteria</taxon>
        <taxon>Bacillati</taxon>
        <taxon>Actinomycetota</taxon>
        <taxon>Actinomycetes</taxon>
        <taxon>Mycobacteriales</taxon>
        <taxon>Mycobacteriaceae</taxon>
        <taxon>Mycolicibacterium</taxon>
    </lineage>
</organism>
<dbReference type="Proteomes" id="UP000247781">
    <property type="component" value="Unassembled WGS sequence"/>
</dbReference>
<comment type="caution">
    <text evidence="1">The sequence shown here is derived from an EMBL/GenBank/DDBJ whole genome shotgun (WGS) entry which is preliminary data.</text>
</comment>
<dbReference type="Gene3D" id="2.30.110.10">
    <property type="entry name" value="Electron Transport, Fmn-binding Protein, Chain A"/>
    <property type="match status" value="1"/>
</dbReference>
<dbReference type="NCBIfam" id="TIGR00026">
    <property type="entry name" value="hi_GC_TIGR00026"/>
    <property type="match status" value="1"/>
</dbReference>
<dbReference type="Pfam" id="PF04075">
    <property type="entry name" value="F420H2_quin_red"/>
    <property type="match status" value="1"/>
</dbReference>
<accession>A0A318HWB5</accession>
<dbReference type="GO" id="GO:0016491">
    <property type="term" value="F:oxidoreductase activity"/>
    <property type="evidence" value="ECO:0007669"/>
    <property type="project" value="InterPro"/>
</dbReference>
<sequence length="144" mass="15961">MSETPVTPVGPSLTVRLVMKPLTKILNPLVAAFAGRRHFPMAAQIHHVGRRTGKPYVTSVGARAHDGVVLIPLTFGNRSDWVRNVSAAGECRVRVNGADYHAVAPQFVTFGQAAPLLRPSFRFLERFVFRLLGIQQFMRLQLTN</sequence>
<reference evidence="1 2" key="2">
    <citation type="submission" date="2018-06" db="EMBL/GenBank/DDBJ databases">
        <title>Sequencing of bacterial isolates from soil warming experiment in Harvard Forest, Massachusetts, USA.</title>
        <authorList>
            <person name="Deangelis K.PhD."/>
        </authorList>
    </citation>
    <scope>NUCLEOTIDE SEQUENCE [LARGE SCALE GENOMIC DNA]</scope>
    <source>
        <strain evidence="1 2">GAS496</strain>
    </source>
</reference>
<dbReference type="EMBL" id="QJJU01000005">
    <property type="protein sequence ID" value="PXX09684.1"/>
    <property type="molecule type" value="Genomic_DNA"/>
</dbReference>
<name>A0A318HWB5_9MYCO</name>
<gene>
    <name evidence="1" type="ORF">C8E89_10537</name>
</gene>
<evidence type="ECO:0000313" key="2">
    <source>
        <dbReference type="Proteomes" id="UP000247781"/>
    </source>
</evidence>
<dbReference type="RefSeq" id="WP_235658309.1">
    <property type="nucleotide sequence ID" value="NZ_QJJU01000005.1"/>
</dbReference>
<reference evidence="2" key="1">
    <citation type="submission" date="2018-05" db="EMBL/GenBank/DDBJ databases">
        <authorList>
            <person name="Deangelis K."/>
            <person name="Huntemann M."/>
            <person name="Clum A."/>
            <person name="Pillay M."/>
            <person name="Palaniappan K."/>
            <person name="Varghese N."/>
            <person name="Mikhailova N."/>
            <person name="Stamatis D."/>
            <person name="Reddy T."/>
            <person name="Daum C."/>
            <person name="Shapiro N."/>
            <person name="Ivanova N."/>
            <person name="Kyrpides N."/>
            <person name="Woyke T."/>
        </authorList>
    </citation>
    <scope>NUCLEOTIDE SEQUENCE [LARGE SCALE GENOMIC DNA]</scope>
    <source>
        <strain evidence="2">GAS496</strain>
    </source>
</reference>
<dbReference type="InterPro" id="IPR012349">
    <property type="entry name" value="Split_barrel_FMN-bd"/>
</dbReference>
<dbReference type="InterPro" id="IPR004378">
    <property type="entry name" value="F420H2_quin_Rdtase"/>
</dbReference>
<evidence type="ECO:0000313" key="1">
    <source>
        <dbReference type="EMBL" id="PXX09684.1"/>
    </source>
</evidence>
<keyword evidence="2" id="KW-1185">Reference proteome</keyword>
<proteinExistence type="predicted"/>